<keyword evidence="4" id="KW-1185">Reference proteome</keyword>
<dbReference type="InterPro" id="IPR036388">
    <property type="entry name" value="WH-like_DNA-bd_sf"/>
</dbReference>
<dbReference type="GO" id="GO:0003677">
    <property type="term" value="F:DNA binding"/>
    <property type="evidence" value="ECO:0007669"/>
    <property type="project" value="InterPro"/>
</dbReference>
<evidence type="ECO:0000313" key="4">
    <source>
        <dbReference type="Proteomes" id="UP000242427"/>
    </source>
</evidence>
<dbReference type="AlphaFoldDB" id="A0A9X7PJ07"/>
<protein>
    <recommendedName>
        <fullName evidence="2">HTH luxR-type domain-containing protein</fullName>
    </recommendedName>
</protein>
<dbReference type="Gene3D" id="1.10.10.10">
    <property type="entry name" value="Winged helix-like DNA-binding domain superfamily/Winged helix DNA-binding domain"/>
    <property type="match status" value="1"/>
</dbReference>
<accession>A0A9X7PJ07</accession>
<dbReference type="EMBL" id="PXWG01000008">
    <property type="protein sequence ID" value="PSJ29662.1"/>
    <property type="molecule type" value="Genomic_DNA"/>
</dbReference>
<dbReference type="OrthoDB" id="3630021at2"/>
<evidence type="ECO:0000313" key="3">
    <source>
        <dbReference type="EMBL" id="PSJ29662.1"/>
    </source>
</evidence>
<evidence type="ECO:0000256" key="1">
    <source>
        <dbReference type="SAM" id="MobiDB-lite"/>
    </source>
</evidence>
<dbReference type="Pfam" id="PF00196">
    <property type="entry name" value="GerE"/>
    <property type="match status" value="1"/>
</dbReference>
<feature type="domain" description="HTH luxR-type" evidence="2">
    <location>
        <begin position="40"/>
        <end position="65"/>
    </location>
</feature>
<dbReference type="GO" id="GO:0006355">
    <property type="term" value="P:regulation of DNA-templated transcription"/>
    <property type="evidence" value="ECO:0007669"/>
    <property type="project" value="InterPro"/>
</dbReference>
<proteinExistence type="predicted"/>
<dbReference type="SUPFAM" id="SSF46894">
    <property type="entry name" value="C-terminal effector domain of the bipartite response regulators"/>
    <property type="match status" value="1"/>
</dbReference>
<dbReference type="PRINTS" id="PR00038">
    <property type="entry name" value="HTHLUXR"/>
</dbReference>
<evidence type="ECO:0000259" key="2">
    <source>
        <dbReference type="Pfam" id="PF00196"/>
    </source>
</evidence>
<comment type="caution">
    <text evidence="3">The sequence shown here is derived from an EMBL/GenBank/DDBJ whole genome shotgun (WGS) entry which is preliminary data.</text>
</comment>
<dbReference type="InterPro" id="IPR000792">
    <property type="entry name" value="Tscrpt_reg_LuxR_C"/>
</dbReference>
<name>A0A9X7PJ07_9ACTN</name>
<gene>
    <name evidence="3" type="ORF">B7P34_06285</name>
</gene>
<sequence length="124" mass="13661">MAELVLVRDPCPSRAIFSNVPDRARQDRRHRRGPQPYFNPRERDVIELLPEGLSNRQIADKLGISFRESARCGAGAEVGAFALAAEQDEHLDGRGVGAVEPVWHMGVELGGLAFAEDQVLVTEE</sequence>
<dbReference type="Proteomes" id="UP000242427">
    <property type="component" value="Unassembled WGS sequence"/>
</dbReference>
<dbReference type="InterPro" id="IPR016032">
    <property type="entry name" value="Sig_transdc_resp-reg_C-effctor"/>
</dbReference>
<feature type="region of interest" description="Disordered" evidence="1">
    <location>
        <begin position="18"/>
        <end position="39"/>
    </location>
</feature>
<organism evidence="3 4">
    <name type="scientific">Streptosporangium nondiastaticum</name>
    <dbReference type="NCBI Taxonomy" id="35764"/>
    <lineage>
        <taxon>Bacteria</taxon>
        <taxon>Bacillati</taxon>
        <taxon>Actinomycetota</taxon>
        <taxon>Actinomycetes</taxon>
        <taxon>Streptosporangiales</taxon>
        <taxon>Streptosporangiaceae</taxon>
        <taxon>Streptosporangium</taxon>
    </lineage>
</organism>
<reference evidence="3 4" key="1">
    <citation type="submission" date="2018-03" db="EMBL/GenBank/DDBJ databases">
        <title>Chitinolytic properties of Streptosporangium nondiastaticum TBG75A20.</title>
        <authorList>
            <person name="Gayathri V."/>
            <person name="Shiburaj S."/>
        </authorList>
    </citation>
    <scope>NUCLEOTIDE SEQUENCE [LARGE SCALE GENOMIC DNA]</scope>
    <source>
        <strain evidence="3 4">TBG75A20</strain>
    </source>
</reference>